<evidence type="ECO:0000313" key="2">
    <source>
        <dbReference type="Proteomes" id="UP000789396"/>
    </source>
</evidence>
<keyword evidence="2" id="KW-1185">Reference proteome</keyword>
<reference evidence="1" key="1">
    <citation type="submission" date="2021-06" db="EMBL/GenBank/DDBJ databases">
        <authorList>
            <person name="Kallberg Y."/>
            <person name="Tangrot J."/>
            <person name="Rosling A."/>
        </authorList>
    </citation>
    <scope>NUCLEOTIDE SEQUENCE</scope>
    <source>
        <strain evidence="1">IN212</strain>
    </source>
</reference>
<dbReference type="EMBL" id="CAJVPZ010083335">
    <property type="protein sequence ID" value="CAG8809866.1"/>
    <property type="molecule type" value="Genomic_DNA"/>
</dbReference>
<proteinExistence type="predicted"/>
<gene>
    <name evidence="1" type="ORF">RFULGI_LOCUS18639</name>
</gene>
<name>A0A9N9K6K0_9GLOM</name>
<comment type="caution">
    <text evidence="1">The sequence shown here is derived from an EMBL/GenBank/DDBJ whole genome shotgun (WGS) entry which is preliminary data.</text>
</comment>
<accession>A0A9N9K6K0</accession>
<dbReference type="Proteomes" id="UP000789396">
    <property type="component" value="Unassembled WGS sequence"/>
</dbReference>
<feature type="non-terminal residue" evidence="1">
    <location>
        <position position="1"/>
    </location>
</feature>
<evidence type="ECO:0000313" key="1">
    <source>
        <dbReference type="EMBL" id="CAG8809866.1"/>
    </source>
</evidence>
<organism evidence="1 2">
    <name type="scientific">Racocetra fulgida</name>
    <dbReference type="NCBI Taxonomy" id="60492"/>
    <lineage>
        <taxon>Eukaryota</taxon>
        <taxon>Fungi</taxon>
        <taxon>Fungi incertae sedis</taxon>
        <taxon>Mucoromycota</taxon>
        <taxon>Glomeromycotina</taxon>
        <taxon>Glomeromycetes</taxon>
        <taxon>Diversisporales</taxon>
        <taxon>Gigasporaceae</taxon>
        <taxon>Racocetra</taxon>
    </lineage>
</organism>
<feature type="non-terminal residue" evidence="1">
    <location>
        <position position="65"/>
    </location>
</feature>
<dbReference type="OrthoDB" id="2385505at2759"/>
<dbReference type="AlphaFoldDB" id="A0A9N9K6K0"/>
<sequence>LDIGKVYASKKSNGEEISFLLLHNNNFDKNSQLNTICTVPLLDDRKKYLYTRIRQHVDDPYKDIL</sequence>
<protein>
    <submittedName>
        <fullName evidence="1">15158_t:CDS:1</fullName>
    </submittedName>
</protein>